<keyword evidence="2 5" id="KW-0812">Transmembrane</keyword>
<organism evidence="7 8">
    <name type="scientific">Salix brachista</name>
    <dbReference type="NCBI Taxonomy" id="2182728"/>
    <lineage>
        <taxon>Eukaryota</taxon>
        <taxon>Viridiplantae</taxon>
        <taxon>Streptophyta</taxon>
        <taxon>Embryophyta</taxon>
        <taxon>Tracheophyta</taxon>
        <taxon>Spermatophyta</taxon>
        <taxon>Magnoliopsida</taxon>
        <taxon>eudicotyledons</taxon>
        <taxon>Gunneridae</taxon>
        <taxon>Pentapetalae</taxon>
        <taxon>rosids</taxon>
        <taxon>fabids</taxon>
        <taxon>Malpighiales</taxon>
        <taxon>Salicaceae</taxon>
        <taxon>Saliceae</taxon>
        <taxon>Salix</taxon>
    </lineage>
</organism>
<sequence>MNIREFLFYLSVQMVAGFAQATGWPCVLAVITSWIERNGRGWKMGVWNAHSTVGNIIGSLLAAFLSRYGWGWSFLAPGANVALVGLLVFFFLTPNPRDLGFNSSNGPEERLEAASLVTCKVREEGYCPTNWGCWKYWVYRSLEDIPKMVPFAFSLFFMKVVSSTFMYWLPFYLSREDKIASSSSRFLTLGGIVAGFISD</sequence>
<dbReference type="GO" id="GO:0055062">
    <property type="term" value="P:phosphate ion homeostasis"/>
    <property type="evidence" value="ECO:0007669"/>
    <property type="project" value="TreeGrafter"/>
</dbReference>
<accession>A0A5N5P4Z3</accession>
<keyword evidence="4 5" id="KW-0472">Membrane</keyword>
<gene>
    <name evidence="7" type="ORF">DKX38_001187</name>
</gene>
<dbReference type="Pfam" id="PF07690">
    <property type="entry name" value="MFS_1"/>
    <property type="match status" value="1"/>
</dbReference>
<feature type="transmembrane region" description="Helical" evidence="5">
    <location>
        <begin position="7"/>
        <end position="35"/>
    </location>
</feature>
<dbReference type="Proteomes" id="UP000326939">
    <property type="component" value="Chromosome 1"/>
</dbReference>
<comment type="subcellular location">
    <subcellularLocation>
        <location evidence="1">Membrane</location>
        <topology evidence="1">Multi-pass membrane protein</topology>
    </subcellularLocation>
</comment>
<feature type="transmembrane region" description="Helical" evidence="5">
    <location>
        <begin position="148"/>
        <end position="169"/>
    </location>
</feature>
<dbReference type="PANTHER" id="PTHR43184:SF12">
    <property type="entry name" value="SUGAR PHOSPHATE EXCHANGER 3"/>
    <property type="match status" value="1"/>
</dbReference>
<dbReference type="PANTHER" id="PTHR43184">
    <property type="entry name" value="MAJOR FACILITATOR SUPERFAMILY TRANSPORTER 16, ISOFORM B"/>
    <property type="match status" value="1"/>
</dbReference>
<feature type="domain" description="Major facilitator superfamily (MFS) profile" evidence="6">
    <location>
        <begin position="1"/>
        <end position="199"/>
    </location>
</feature>
<dbReference type="PROSITE" id="PS50850">
    <property type="entry name" value="MFS"/>
    <property type="match status" value="1"/>
</dbReference>
<dbReference type="Gene3D" id="1.20.1250.20">
    <property type="entry name" value="MFS general substrate transporter like domains"/>
    <property type="match status" value="2"/>
</dbReference>
<evidence type="ECO:0000313" key="8">
    <source>
        <dbReference type="Proteomes" id="UP000326939"/>
    </source>
</evidence>
<evidence type="ECO:0000256" key="2">
    <source>
        <dbReference type="ARBA" id="ARBA00022692"/>
    </source>
</evidence>
<evidence type="ECO:0000256" key="1">
    <source>
        <dbReference type="ARBA" id="ARBA00004141"/>
    </source>
</evidence>
<evidence type="ECO:0000256" key="4">
    <source>
        <dbReference type="ARBA" id="ARBA00023136"/>
    </source>
</evidence>
<dbReference type="GO" id="GO:0016020">
    <property type="term" value="C:membrane"/>
    <property type="evidence" value="ECO:0007669"/>
    <property type="project" value="UniProtKB-SubCell"/>
</dbReference>
<feature type="transmembrane region" description="Helical" evidence="5">
    <location>
        <begin position="72"/>
        <end position="92"/>
    </location>
</feature>
<name>A0A5N5P4Z3_9ROSI</name>
<dbReference type="AlphaFoldDB" id="A0A5N5P4Z3"/>
<dbReference type="InterPro" id="IPR011701">
    <property type="entry name" value="MFS"/>
</dbReference>
<evidence type="ECO:0000313" key="7">
    <source>
        <dbReference type="EMBL" id="KAB5573993.1"/>
    </source>
</evidence>
<dbReference type="SUPFAM" id="SSF103473">
    <property type="entry name" value="MFS general substrate transporter"/>
    <property type="match status" value="1"/>
</dbReference>
<evidence type="ECO:0000256" key="3">
    <source>
        <dbReference type="ARBA" id="ARBA00022989"/>
    </source>
</evidence>
<feature type="transmembrane region" description="Helical" evidence="5">
    <location>
        <begin position="47"/>
        <end position="65"/>
    </location>
</feature>
<dbReference type="InterPro" id="IPR036259">
    <property type="entry name" value="MFS_trans_sf"/>
</dbReference>
<keyword evidence="3 5" id="KW-1133">Transmembrane helix</keyword>
<dbReference type="GO" id="GO:0022857">
    <property type="term" value="F:transmembrane transporter activity"/>
    <property type="evidence" value="ECO:0007669"/>
    <property type="project" value="InterPro"/>
</dbReference>
<keyword evidence="8" id="KW-1185">Reference proteome</keyword>
<comment type="caution">
    <text evidence="7">The sequence shown here is derived from an EMBL/GenBank/DDBJ whole genome shotgun (WGS) entry which is preliminary data.</text>
</comment>
<dbReference type="EMBL" id="VDCV01000001">
    <property type="protein sequence ID" value="KAB5573993.1"/>
    <property type="molecule type" value="Genomic_DNA"/>
</dbReference>
<reference evidence="8" key="1">
    <citation type="journal article" date="2019" name="Gigascience">
        <title>De novo genome assembly of the endangered Acer yangbiense, a plant species with extremely small populations endemic to Yunnan Province, China.</title>
        <authorList>
            <person name="Yang J."/>
            <person name="Wariss H.M."/>
            <person name="Tao L."/>
            <person name="Zhang R."/>
            <person name="Yun Q."/>
            <person name="Hollingsworth P."/>
            <person name="Dao Z."/>
            <person name="Luo G."/>
            <person name="Guo H."/>
            <person name="Ma Y."/>
            <person name="Sun W."/>
        </authorList>
    </citation>
    <scope>NUCLEOTIDE SEQUENCE [LARGE SCALE GENOMIC DNA]</scope>
    <source>
        <strain evidence="8">cv. br00</strain>
    </source>
</reference>
<evidence type="ECO:0000256" key="5">
    <source>
        <dbReference type="SAM" id="Phobius"/>
    </source>
</evidence>
<proteinExistence type="predicted"/>
<dbReference type="InterPro" id="IPR020846">
    <property type="entry name" value="MFS_dom"/>
</dbReference>
<evidence type="ECO:0000259" key="6">
    <source>
        <dbReference type="PROSITE" id="PS50850"/>
    </source>
</evidence>
<protein>
    <recommendedName>
        <fullName evidence="6">Major facilitator superfamily (MFS) profile domain-containing protein</fullName>
    </recommendedName>
</protein>